<comment type="caution">
    <text evidence="2">The sequence shown here is derived from an EMBL/GenBank/DDBJ whole genome shotgun (WGS) entry which is preliminary data.</text>
</comment>
<accession>A0A645GMA4</accession>
<sequence length="168" mass="18283">MEKIAAQKYDYNSMKQTLNNVSDVVQDNLKEAGQSVGDSGITDSVGGFFSSIGDWFSNLFGGSKDLGILGETKDDILGSSAVINATDKAAENLPSSEEVEGFFQKIINWVTNLFNNDSDNINNSEESTDNNVESSTDNTQSSNNNTDDNSLNVQTETEEHFDSQDTNQ</sequence>
<evidence type="ECO:0000256" key="1">
    <source>
        <dbReference type="SAM" id="MobiDB-lite"/>
    </source>
</evidence>
<feature type="region of interest" description="Disordered" evidence="1">
    <location>
        <begin position="120"/>
        <end position="168"/>
    </location>
</feature>
<proteinExistence type="predicted"/>
<reference evidence="2" key="1">
    <citation type="submission" date="2019-08" db="EMBL/GenBank/DDBJ databases">
        <authorList>
            <person name="Kucharzyk K."/>
            <person name="Murdoch R.W."/>
            <person name="Higgins S."/>
            <person name="Loffler F."/>
        </authorList>
    </citation>
    <scope>NUCLEOTIDE SEQUENCE</scope>
</reference>
<dbReference type="EMBL" id="VSSQ01076735">
    <property type="protein sequence ID" value="MPN27002.1"/>
    <property type="molecule type" value="Genomic_DNA"/>
</dbReference>
<evidence type="ECO:0000313" key="2">
    <source>
        <dbReference type="EMBL" id="MPN27002.1"/>
    </source>
</evidence>
<feature type="compositionally biased region" description="Basic and acidic residues" evidence="1">
    <location>
        <begin position="157"/>
        <end position="168"/>
    </location>
</feature>
<feature type="compositionally biased region" description="Low complexity" evidence="1">
    <location>
        <begin position="120"/>
        <end position="150"/>
    </location>
</feature>
<name>A0A645GMA4_9ZZZZ</name>
<dbReference type="AlphaFoldDB" id="A0A645GMA4"/>
<organism evidence="2">
    <name type="scientific">bioreactor metagenome</name>
    <dbReference type="NCBI Taxonomy" id="1076179"/>
    <lineage>
        <taxon>unclassified sequences</taxon>
        <taxon>metagenomes</taxon>
        <taxon>ecological metagenomes</taxon>
    </lineage>
</organism>
<protein>
    <submittedName>
        <fullName evidence="2">Uncharacterized protein</fullName>
    </submittedName>
</protein>
<gene>
    <name evidence="2" type="ORF">SDC9_174429</name>
</gene>